<dbReference type="AlphaFoldDB" id="A0A7S1KR32"/>
<sequence>MTHEPLPTKSATSTDCCFFPEYFHRLNSISPPVWYTYLRVNHLLIAYAVVSFFVGFFAIESAYTNYLQEGPASVSFLWSSFLCGFVYTNVVLSQFDATSRFQTYKKAKDMLHTTRTVDDRKMWPYVVSLCQRNAVRQAARELDMEQMILDYFRQKGYKFYHVIPDFCVQYPLFWMSAKFWNFTFFHRYYEAKIDYEEIYQQQLRRKHPEWVTDSNTPTDV</sequence>
<feature type="transmembrane region" description="Helical" evidence="1">
    <location>
        <begin position="44"/>
        <end position="63"/>
    </location>
</feature>
<keyword evidence="1" id="KW-0472">Membrane</keyword>
<proteinExistence type="predicted"/>
<evidence type="ECO:0000313" key="2">
    <source>
        <dbReference type="EMBL" id="CAD9082786.1"/>
    </source>
</evidence>
<evidence type="ECO:0000256" key="1">
    <source>
        <dbReference type="SAM" id="Phobius"/>
    </source>
</evidence>
<keyword evidence="1" id="KW-1133">Transmembrane helix</keyword>
<feature type="transmembrane region" description="Helical" evidence="1">
    <location>
        <begin position="75"/>
        <end position="95"/>
    </location>
</feature>
<gene>
    <name evidence="2" type="ORF">PCOS0759_LOCUS6026</name>
</gene>
<accession>A0A7S1KR32</accession>
<dbReference type="EMBL" id="HBGD01007209">
    <property type="protein sequence ID" value="CAD9082786.1"/>
    <property type="molecule type" value="Transcribed_RNA"/>
</dbReference>
<keyword evidence="1" id="KW-0812">Transmembrane</keyword>
<organism evidence="2">
    <name type="scientific">Percolomonas cosmopolitus</name>
    <dbReference type="NCBI Taxonomy" id="63605"/>
    <lineage>
        <taxon>Eukaryota</taxon>
        <taxon>Discoba</taxon>
        <taxon>Heterolobosea</taxon>
        <taxon>Tetramitia</taxon>
        <taxon>Eutetramitia</taxon>
        <taxon>Percolomonadidae</taxon>
        <taxon>Percolomonas</taxon>
    </lineage>
</organism>
<protein>
    <submittedName>
        <fullName evidence="2">Uncharacterized protein</fullName>
    </submittedName>
</protein>
<name>A0A7S1KR32_9EUKA</name>
<reference evidence="2" key="1">
    <citation type="submission" date="2021-01" db="EMBL/GenBank/DDBJ databases">
        <authorList>
            <person name="Corre E."/>
            <person name="Pelletier E."/>
            <person name="Niang G."/>
            <person name="Scheremetjew M."/>
            <person name="Finn R."/>
            <person name="Kale V."/>
            <person name="Holt S."/>
            <person name="Cochrane G."/>
            <person name="Meng A."/>
            <person name="Brown T."/>
            <person name="Cohen L."/>
        </authorList>
    </citation>
    <scope>NUCLEOTIDE SEQUENCE</scope>
    <source>
        <strain evidence="2">WS</strain>
    </source>
</reference>